<sequence>MPTMDPANSNPSRAEELKVLANEAFKGHKFSLAIDLYTQAIEVNGDNAVYWANRAFAHTKLEEYGSAILDATKAVEIDPKYSKGYYRRGAAHLAMGKFKEALKDFQMLKKLCPNDPDATKKLKECEKAVMKLKFEEAISAPESQRRSVADSVDYHTIDVEPEYAGARIEGDTVTLDFVKKMMEDFKNQKCLHRRYALQIVLQTRAMLHALPSLVGINVADGKHINVCGDVHGQFYDLLNIFELNGLPSEDNPYLFNGDFVDRGSFSVEVILTLFAFMCMSPTAMYLARGNHESKSMNKIYGFEGEVRSKLSEMFVELFAEVFCCLPLAHVINDKIFVVHGGLFSVDGVKLPDIRAIDRFREPPEEGLMCELLWSDPQPQLGRGPSKRGVGLSFGGDVTKRFLQENNLDLVVRSHEVKDEGYEIEHDGKLITVFSAPNYCDQMGNKGAFIRFEAPSLKPNIVTFSAVPHPDVKPMAYANNFFRMFS</sequence>
<dbReference type="Gene3D" id="1.25.40.10">
    <property type="entry name" value="Tetratricopeptide repeat domain"/>
    <property type="match status" value="1"/>
</dbReference>
<gene>
    <name evidence="28" type="ORF">ACH5RR_028395</name>
</gene>
<keyword evidence="14" id="KW-0378">Hydrolase</keyword>
<evidence type="ECO:0000256" key="18">
    <source>
        <dbReference type="ARBA" id="ARBA00022989"/>
    </source>
</evidence>
<keyword evidence="17" id="KW-0904">Protein phosphatase</keyword>
<dbReference type="SUPFAM" id="SSF56300">
    <property type="entry name" value="Metallo-dependent phosphatases"/>
    <property type="match status" value="1"/>
</dbReference>
<dbReference type="EMBL" id="JBJUIK010000012">
    <property type="protein sequence ID" value="KAL3508994.1"/>
    <property type="molecule type" value="Genomic_DNA"/>
</dbReference>
<evidence type="ECO:0000256" key="15">
    <source>
        <dbReference type="ARBA" id="ARBA00022803"/>
    </source>
</evidence>
<evidence type="ECO:0000256" key="10">
    <source>
        <dbReference type="ARBA" id="ARBA00022490"/>
    </source>
</evidence>
<protein>
    <recommendedName>
        <fullName evidence="9">Serine/threonine-protein phosphatase 5</fullName>
        <ecNumber evidence="8">3.1.3.16</ecNumber>
    </recommendedName>
</protein>
<dbReference type="PROSITE" id="PS50005">
    <property type="entry name" value="TPR"/>
    <property type="match status" value="1"/>
</dbReference>
<dbReference type="Proteomes" id="UP001630127">
    <property type="component" value="Unassembled WGS sequence"/>
</dbReference>
<evidence type="ECO:0000256" key="8">
    <source>
        <dbReference type="ARBA" id="ARBA00013081"/>
    </source>
</evidence>
<evidence type="ECO:0000256" key="16">
    <source>
        <dbReference type="ARBA" id="ARBA00022824"/>
    </source>
</evidence>
<dbReference type="FunFam" id="1.25.40.10:FF:000292">
    <property type="entry name" value="Serine/threonine-protein phosphatase 5"/>
    <property type="match status" value="1"/>
</dbReference>
<evidence type="ECO:0000256" key="2">
    <source>
        <dbReference type="ARBA" id="ARBA00004232"/>
    </source>
</evidence>
<dbReference type="InterPro" id="IPR041753">
    <property type="entry name" value="PP5_C"/>
</dbReference>
<keyword evidence="10" id="KW-0963">Cytoplasm</keyword>
<dbReference type="InterPro" id="IPR051134">
    <property type="entry name" value="PPP_phosphatase"/>
</dbReference>
<feature type="repeat" description="TPR" evidence="26">
    <location>
        <begin position="82"/>
        <end position="115"/>
    </location>
</feature>
<dbReference type="InterPro" id="IPR004843">
    <property type="entry name" value="Calcineurin-like_PHP"/>
</dbReference>
<evidence type="ECO:0000256" key="4">
    <source>
        <dbReference type="ARBA" id="ARBA00004477"/>
    </source>
</evidence>
<dbReference type="SMART" id="SM00028">
    <property type="entry name" value="TPR"/>
    <property type="match status" value="3"/>
</dbReference>
<dbReference type="GO" id="GO:0016607">
    <property type="term" value="C:nuclear speck"/>
    <property type="evidence" value="ECO:0007669"/>
    <property type="project" value="UniProtKB-SubCell"/>
</dbReference>
<comment type="cofactor">
    <cofactor evidence="1">
        <name>Mn(2+)</name>
        <dbReference type="ChEBI" id="CHEBI:29035"/>
    </cofactor>
</comment>
<evidence type="ECO:0000256" key="11">
    <source>
        <dbReference type="ARBA" id="ARBA00022692"/>
    </source>
</evidence>
<accession>A0ABD2YNN5</accession>
<evidence type="ECO:0000259" key="27">
    <source>
        <dbReference type="SMART" id="SM00156"/>
    </source>
</evidence>
<evidence type="ECO:0000256" key="3">
    <source>
        <dbReference type="ARBA" id="ARBA00004324"/>
    </source>
</evidence>
<dbReference type="FunFam" id="3.60.21.10:FF:000021">
    <property type="entry name" value="Serine/threonine-protein phosphatase 5"/>
    <property type="match status" value="1"/>
</dbReference>
<dbReference type="PANTHER" id="PTHR45668">
    <property type="entry name" value="SERINE/THREONINE-PROTEIN PHOSPHATASE 5-RELATED"/>
    <property type="match status" value="1"/>
</dbReference>
<keyword evidence="29" id="KW-1185">Reference proteome</keyword>
<dbReference type="EC" id="3.1.3.16" evidence="8"/>
<evidence type="ECO:0000256" key="6">
    <source>
        <dbReference type="ARBA" id="ARBA00004642"/>
    </source>
</evidence>
<evidence type="ECO:0000256" key="12">
    <source>
        <dbReference type="ARBA" id="ARBA00022723"/>
    </source>
</evidence>
<evidence type="ECO:0000256" key="17">
    <source>
        <dbReference type="ARBA" id="ARBA00022912"/>
    </source>
</evidence>
<evidence type="ECO:0000313" key="28">
    <source>
        <dbReference type="EMBL" id="KAL3508994.1"/>
    </source>
</evidence>
<dbReference type="CDD" id="cd07417">
    <property type="entry name" value="MPP_PP5_C"/>
    <property type="match status" value="1"/>
</dbReference>
<evidence type="ECO:0000256" key="1">
    <source>
        <dbReference type="ARBA" id="ARBA00001936"/>
    </source>
</evidence>
<evidence type="ECO:0000256" key="22">
    <source>
        <dbReference type="ARBA" id="ARBA00047761"/>
    </source>
</evidence>
<dbReference type="GO" id="GO:0046872">
    <property type="term" value="F:metal ion binding"/>
    <property type="evidence" value="ECO:0007669"/>
    <property type="project" value="UniProtKB-KW"/>
</dbReference>
<evidence type="ECO:0000256" key="21">
    <source>
        <dbReference type="ARBA" id="ARBA00023242"/>
    </source>
</evidence>
<dbReference type="SUPFAM" id="SSF48452">
    <property type="entry name" value="TPR-like"/>
    <property type="match status" value="1"/>
</dbReference>
<evidence type="ECO:0000256" key="23">
    <source>
        <dbReference type="ARBA" id="ARBA00048336"/>
    </source>
</evidence>
<evidence type="ECO:0000256" key="14">
    <source>
        <dbReference type="ARBA" id="ARBA00022801"/>
    </source>
</evidence>
<keyword evidence="21" id="KW-0539">Nucleus</keyword>
<comment type="similarity">
    <text evidence="7">Belongs to the PPP phosphatase family. PP-5 (PP-T) subfamily.</text>
</comment>
<dbReference type="InterPro" id="IPR013235">
    <property type="entry name" value="PPP_dom"/>
</dbReference>
<dbReference type="Pfam" id="PF08321">
    <property type="entry name" value="PPP5"/>
    <property type="match status" value="1"/>
</dbReference>
<evidence type="ECO:0000313" key="29">
    <source>
        <dbReference type="Proteomes" id="UP001630127"/>
    </source>
</evidence>
<dbReference type="InterPro" id="IPR006186">
    <property type="entry name" value="Ser/Thr-sp_prot-phosphatase"/>
</dbReference>
<comment type="subcellular location">
    <subcellularLocation>
        <location evidence="5">Cytoplasm</location>
    </subcellularLocation>
    <subcellularLocation>
        <location evidence="4">Endoplasmic reticulum membrane</location>
        <topology evidence="4">Multi-pass membrane protein</topology>
    </subcellularLocation>
    <subcellularLocation>
        <location evidence="2">Nucleus membrane</location>
        <topology evidence="2">Multi-pass membrane protein</topology>
    </subcellularLocation>
    <subcellularLocation>
        <location evidence="3">Nucleus speckle</location>
    </subcellularLocation>
    <subcellularLocation>
        <location evidence="6">Nucleus</location>
        <location evidence="6">Nucleoplasm</location>
    </subcellularLocation>
</comment>
<dbReference type="InterPro" id="IPR011990">
    <property type="entry name" value="TPR-like_helical_dom_sf"/>
</dbReference>
<dbReference type="Pfam" id="PF13181">
    <property type="entry name" value="TPR_8"/>
    <property type="match status" value="1"/>
</dbReference>
<name>A0ABD2YNN5_9GENT</name>
<evidence type="ECO:0000256" key="5">
    <source>
        <dbReference type="ARBA" id="ARBA00004496"/>
    </source>
</evidence>
<comment type="catalytic activity">
    <reaction evidence="23">
        <text>O-phospho-L-threonyl-[protein] + H2O = L-threonyl-[protein] + phosphate</text>
        <dbReference type="Rhea" id="RHEA:47004"/>
        <dbReference type="Rhea" id="RHEA-COMP:11060"/>
        <dbReference type="Rhea" id="RHEA-COMP:11605"/>
        <dbReference type="ChEBI" id="CHEBI:15377"/>
        <dbReference type="ChEBI" id="CHEBI:30013"/>
        <dbReference type="ChEBI" id="CHEBI:43474"/>
        <dbReference type="ChEBI" id="CHEBI:61977"/>
        <dbReference type="EC" id="3.1.3.16"/>
    </reaction>
</comment>
<keyword evidence="11" id="KW-0812">Transmembrane</keyword>
<dbReference type="PIRSF" id="PIRSF033096">
    <property type="entry name" value="PPPtase_5"/>
    <property type="match status" value="1"/>
</dbReference>
<dbReference type="GO" id="GO:0031965">
    <property type="term" value="C:nuclear membrane"/>
    <property type="evidence" value="ECO:0007669"/>
    <property type="project" value="UniProtKB-SubCell"/>
</dbReference>
<keyword evidence="16" id="KW-0256">Endoplasmic reticulum</keyword>
<keyword evidence="13" id="KW-0677">Repeat</keyword>
<keyword evidence="12" id="KW-0479">Metal-binding</keyword>
<evidence type="ECO:0000256" key="19">
    <source>
        <dbReference type="ARBA" id="ARBA00023136"/>
    </source>
</evidence>
<dbReference type="PRINTS" id="PR00114">
    <property type="entry name" value="STPHPHTASE"/>
</dbReference>
<keyword evidence="19" id="KW-0472">Membrane</keyword>
<evidence type="ECO:0000256" key="20">
    <source>
        <dbReference type="ARBA" id="ARBA00023211"/>
    </source>
</evidence>
<dbReference type="InterPro" id="IPR029052">
    <property type="entry name" value="Metallo-depent_PP-like"/>
</dbReference>
<evidence type="ECO:0000256" key="9">
    <source>
        <dbReference type="ARBA" id="ARBA00020001"/>
    </source>
</evidence>
<reference evidence="28 29" key="1">
    <citation type="submission" date="2024-11" db="EMBL/GenBank/DDBJ databases">
        <title>A near-complete genome assembly of Cinchona calisaya.</title>
        <authorList>
            <person name="Lian D.C."/>
            <person name="Zhao X.W."/>
            <person name="Wei L."/>
        </authorList>
    </citation>
    <scope>NUCLEOTIDE SEQUENCE [LARGE SCALE GENOMIC DNA]</scope>
    <source>
        <tissue evidence="28">Nenye</tissue>
    </source>
</reference>
<evidence type="ECO:0000256" key="24">
    <source>
        <dbReference type="ARBA" id="ARBA00064524"/>
    </source>
</evidence>
<comment type="caution">
    <text evidence="28">The sequence shown here is derived from an EMBL/GenBank/DDBJ whole genome shotgun (WGS) entry which is preliminary data.</text>
</comment>
<dbReference type="Pfam" id="PF00149">
    <property type="entry name" value="Metallophos"/>
    <property type="match status" value="1"/>
</dbReference>
<evidence type="ECO:0000256" key="25">
    <source>
        <dbReference type="PIRSR" id="PIRSR033096-1"/>
    </source>
</evidence>
<evidence type="ECO:0000256" key="26">
    <source>
        <dbReference type="PROSITE-ProRule" id="PRU00339"/>
    </source>
</evidence>
<keyword evidence="15 26" id="KW-0802">TPR repeat</keyword>
<comment type="subunit">
    <text evidence="24">Interacts with PHYA and PHYB, mostly when they are phosphorylated and in Pfr forms.</text>
</comment>
<keyword evidence="18" id="KW-1133">Transmembrane helix</keyword>
<comment type="catalytic activity">
    <reaction evidence="22">
        <text>O-phospho-L-seryl-[protein] + H2O = L-seryl-[protein] + phosphate</text>
        <dbReference type="Rhea" id="RHEA:20629"/>
        <dbReference type="Rhea" id="RHEA-COMP:9863"/>
        <dbReference type="Rhea" id="RHEA-COMP:11604"/>
        <dbReference type="ChEBI" id="CHEBI:15377"/>
        <dbReference type="ChEBI" id="CHEBI:29999"/>
        <dbReference type="ChEBI" id="CHEBI:43474"/>
        <dbReference type="ChEBI" id="CHEBI:83421"/>
        <dbReference type="EC" id="3.1.3.16"/>
    </reaction>
</comment>
<evidence type="ECO:0000256" key="13">
    <source>
        <dbReference type="ARBA" id="ARBA00022737"/>
    </source>
</evidence>
<feature type="active site" description="Proton donor/acceptor" evidence="25">
    <location>
        <position position="291"/>
    </location>
</feature>
<feature type="domain" description="Serine/threonine specific protein phosphatases" evidence="27">
    <location>
        <begin position="191"/>
        <end position="467"/>
    </location>
</feature>
<dbReference type="GO" id="GO:0005789">
    <property type="term" value="C:endoplasmic reticulum membrane"/>
    <property type="evidence" value="ECO:0007669"/>
    <property type="project" value="UniProtKB-SubCell"/>
</dbReference>
<dbReference type="PANTHER" id="PTHR45668:SF5">
    <property type="entry name" value="SERINE_THREONINE-PROTEIN PHOSPHATASE 5"/>
    <property type="match status" value="1"/>
</dbReference>
<dbReference type="Pfam" id="PF00515">
    <property type="entry name" value="TPR_1"/>
    <property type="match status" value="1"/>
</dbReference>
<dbReference type="AlphaFoldDB" id="A0ABD2YNN5"/>
<proteinExistence type="inferred from homology"/>
<evidence type="ECO:0000256" key="7">
    <source>
        <dbReference type="ARBA" id="ARBA00008786"/>
    </source>
</evidence>
<dbReference type="GO" id="GO:0004722">
    <property type="term" value="F:protein serine/threonine phosphatase activity"/>
    <property type="evidence" value="ECO:0007669"/>
    <property type="project" value="UniProtKB-EC"/>
</dbReference>
<organism evidence="28 29">
    <name type="scientific">Cinchona calisaya</name>
    <dbReference type="NCBI Taxonomy" id="153742"/>
    <lineage>
        <taxon>Eukaryota</taxon>
        <taxon>Viridiplantae</taxon>
        <taxon>Streptophyta</taxon>
        <taxon>Embryophyta</taxon>
        <taxon>Tracheophyta</taxon>
        <taxon>Spermatophyta</taxon>
        <taxon>Magnoliopsida</taxon>
        <taxon>eudicotyledons</taxon>
        <taxon>Gunneridae</taxon>
        <taxon>Pentapetalae</taxon>
        <taxon>asterids</taxon>
        <taxon>lamiids</taxon>
        <taxon>Gentianales</taxon>
        <taxon>Rubiaceae</taxon>
        <taxon>Cinchonoideae</taxon>
        <taxon>Cinchoneae</taxon>
        <taxon>Cinchona</taxon>
    </lineage>
</organism>
<dbReference type="Gene3D" id="3.60.21.10">
    <property type="match status" value="1"/>
</dbReference>
<dbReference type="SMART" id="SM00156">
    <property type="entry name" value="PP2Ac"/>
    <property type="match status" value="1"/>
</dbReference>
<dbReference type="InterPro" id="IPR019734">
    <property type="entry name" value="TPR_rpt"/>
</dbReference>
<keyword evidence="20" id="KW-0464">Manganese</keyword>